<dbReference type="GO" id="GO:0004673">
    <property type="term" value="F:protein histidine kinase activity"/>
    <property type="evidence" value="ECO:0007669"/>
    <property type="project" value="UniProtKB-EC"/>
</dbReference>
<gene>
    <name evidence="2" type="primary">evgS_2</name>
    <name evidence="2" type="ORF">NCTC9044_00081</name>
</gene>
<feature type="transmembrane region" description="Helical" evidence="1">
    <location>
        <begin position="112"/>
        <end position="134"/>
    </location>
</feature>
<dbReference type="EC" id="2.7.13.3" evidence="2"/>
<keyword evidence="1" id="KW-0472">Membrane</keyword>
<evidence type="ECO:0000313" key="3">
    <source>
        <dbReference type="Proteomes" id="UP000271797"/>
    </source>
</evidence>
<evidence type="ECO:0000313" key="2">
    <source>
        <dbReference type="EMBL" id="VED06050.1"/>
    </source>
</evidence>
<protein>
    <submittedName>
        <fullName evidence="2">Sensory histidine kinase</fullName>
        <ecNumber evidence="2">2.7.13.3</ecNumber>
    </submittedName>
</protein>
<keyword evidence="1" id="KW-1133">Transmembrane helix</keyword>
<dbReference type="AlphaFoldDB" id="A0A3S4JT45"/>
<reference evidence="2 3" key="1">
    <citation type="submission" date="2018-12" db="EMBL/GenBank/DDBJ databases">
        <authorList>
            <consortium name="Pathogen Informatics"/>
        </authorList>
    </citation>
    <scope>NUCLEOTIDE SEQUENCE [LARGE SCALE GENOMIC DNA]</scope>
    <source>
        <strain evidence="2 3">NCTC9044</strain>
    </source>
</reference>
<name>A0A3S4JT45_ECOLX</name>
<organism evidence="2 3">
    <name type="scientific">Escherichia coli</name>
    <dbReference type="NCBI Taxonomy" id="562"/>
    <lineage>
        <taxon>Bacteria</taxon>
        <taxon>Pseudomonadati</taxon>
        <taxon>Pseudomonadota</taxon>
        <taxon>Gammaproteobacteria</taxon>
        <taxon>Enterobacterales</taxon>
        <taxon>Enterobacteriaceae</taxon>
        <taxon>Escherichia</taxon>
    </lineage>
</organism>
<accession>A0A3S4JT45</accession>
<dbReference type="Gene3D" id="3.40.190.10">
    <property type="entry name" value="Periplasmic binding protein-like II"/>
    <property type="match status" value="2"/>
</dbReference>
<dbReference type="EMBL" id="LR134238">
    <property type="protein sequence ID" value="VED06050.1"/>
    <property type="molecule type" value="Genomic_DNA"/>
</dbReference>
<keyword evidence="2" id="KW-0418">Kinase</keyword>
<keyword evidence="2" id="KW-0808">Transferase</keyword>
<dbReference type="SUPFAM" id="SSF53850">
    <property type="entry name" value="Periplasmic binding protein-like II"/>
    <property type="match status" value="1"/>
</dbReference>
<dbReference type="Proteomes" id="UP000271797">
    <property type="component" value="Chromosome"/>
</dbReference>
<keyword evidence="1" id="KW-0812">Transmembrane</keyword>
<feature type="transmembrane region" description="Helical" evidence="1">
    <location>
        <begin position="239"/>
        <end position="264"/>
    </location>
</feature>
<proteinExistence type="predicted"/>
<evidence type="ECO:0000256" key="1">
    <source>
        <dbReference type="SAM" id="Phobius"/>
    </source>
</evidence>
<sequence>MYPEVEWIKVDNASAAFHKVKEGELDALVATQLNSRYMIDHYYPNELYHFLIPGVQNASLSFAFPRGEPELKDIINKALNAIPPSEVLRLTEKWIKMPNVTIDTWDLYSEQFYIVTTLSVLLVGSSLLWGFYLLRSVRRRKVIQGDLENQISFRKALSDSLPNPTYVVNWQGNVISHNSAFEHYFTADYYKNAMLPLENSESPFKDVFLIRMKSQQKRKKIEQYTHRYLKLIMASRKDALITGIHYAICQPAIMLFIFVVGKILPRRVI</sequence>